<dbReference type="EMBL" id="LGKN01000004">
    <property type="protein sequence ID" value="KPL88622.1"/>
    <property type="molecule type" value="Genomic_DNA"/>
</dbReference>
<dbReference type="InterPro" id="IPR003786">
    <property type="entry name" value="FdhD"/>
</dbReference>
<dbReference type="Gene3D" id="3.40.140.10">
    <property type="entry name" value="Cytidine Deaminase, domain 2"/>
    <property type="match status" value="1"/>
</dbReference>
<sequence>MEGIHPWASWTWHNGQWEEEADGAVIEEGLVRIHLNGRELATFMCTPYHLDELALGFLRAEGLIASLDDVRMLNICPNRNCVEIWLQDLTIEPPSRPIITSGCGGGITFDDLSARAQPLPLHTHPIITPEAVGNLMRQLQEAATLYKQVRGVHTSALSDGERLLLVAEDVGRHNTIDRLWGQALKQGLPTEGKILVATGRISSEMLNKAAKMGVPVVISRTSATSLSVALGHAWQITVIGYARHNRFRVYTWPQRVGLMKSF</sequence>
<dbReference type="GO" id="GO:0097163">
    <property type="term" value="F:sulfur carrier activity"/>
    <property type="evidence" value="ECO:0007669"/>
    <property type="project" value="UniProtKB-UniRule"/>
</dbReference>
<dbReference type="Gene3D" id="3.10.20.10">
    <property type="match status" value="1"/>
</dbReference>
<organism evidence="4 5">
    <name type="scientific">Ardenticatena maritima</name>
    <dbReference type="NCBI Taxonomy" id="872965"/>
    <lineage>
        <taxon>Bacteria</taxon>
        <taxon>Bacillati</taxon>
        <taxon>Chloroflexota</taxon>
        <taxon>Ardenticatenia</taxon>
        <taxon>Ardenticatenales</taxon>
        <taxon>Ardenticatenaceae</taxon>
        <taxon>Ardenticatena</taxon>
    </lineage>
</organism>
<dbReference type="GO" id="GO:0016783">
    <property type="term" value="F:sulfurtransferase activity"/>
    <property type="evidence" value="ECO:0007669"/>
    <property type="project" value="InterPro"/>
</dbReference>
<keyword evidence="2 3" id="KW-0501">Molybdenum cofactor biosynthesis</keyword>
<dbReference type="InterPro" id="IPR016193">
    <property type="entry name" value="Cytidine_deaminase-like"/>
</dbReference>
<protein>
    <recommendedName>
        <fullName evidence="3">Sulfur carrier protein FdhD</fullName>
    </recommendedName>
</protein>
<dbReference type="NCBIfam" id="TIGR00129">
    <property type="entry name" value="fdhD_narQ"/>
    <property type="match status" value="1"/>
</dbReference>
<name>A0A0P6YE63_9CHLR</name>
<accession>A0A0P6YE63</accession>
<dbReference type="HAMAP" id="MF_00187">
    <property type="entry name" value="FdhD"/>
    <property type="match status" value="1"/>
</dbReference>
<comment type="subcellular location">
    <subcellularLocation>
        <location evidence="3">Cytoplasm</location>
    </subcellularLocation>
</comment>
<evidence type="ECO:0000256" key="3">
    <source>
        <dbReference type="HAMAP-Rule" id="MF_00187"/>
    </source>
</evidence>
<comment type="caution">
    <text evidence="4">The sequence shown here is derived from an EMBL/GenBank/DDBJ whole genome shotgun (WGS) entry which is preliminary data.</text>
</comment>
<evidence type="ECO:0000256" key="2">
    <source>
        <dbReference type="ARBA" id="ARBA00023150"/>
    </source>
</evidence>
<dbReference type="Pfam" id="PF02634">
    <property type="entry name" value="FdhD-NarQ"/>
    <property type="match status" value="1"/>
</dbReference>
<evidence type="ECO:0000313" key="4">
    <source>
        <dbReference type="EMBL" id="KPL88622.1"/>
    </source>
</evidence>
<dbReference type="GO" id="GO:0006777">
    <property type="term" value="P:Mo-molybdopterin cofactor biosynthetic process"/>
    <property type="evidence" value="ECO:0007669"/>
    <property type="project" value="UniProtKB-UniRule"/>
</dbReference>
<dbReference type="RefSeq" id="WP_060687432.1">
    <property type="nucleotide sequence ID" value="NZ_LGKN01000004.1"/>
</dbReference>
<dbReference type="PATRIC" id="fig|872965.6.peg.1588"/>
<dbReference type="PIRSF" id="PIRSF015626">
    <property type="entry name" value="FdhD"/>
    <property type="match status" value="1"/>
</dbReference>
<comment type="caution">
    <text evidence="3">Lacks conserved residue(s) required for the propagation of feature annotation.</text>
</comment>
<dbReference type="SUPFAM" id="SSF53927">
    <property type="entry name" value="Cytidine deaminase-like"/>
    <property type="match status" value="1"/>
</dbReference>
<dbReference type="PANTHER" id="PTHR30592:SF1">
    <property type="entry name" value="SULFUR CARRIER PROTEIN FDHD"/>
    <property type="match status" value="1"/>
</dbReference>
<keyword evidence="1 3" id="KW-0963">Cytoplasm</keyword>
<comment type="similarity">
    <text evidence="3">Belongs to the FdhD family.</text>
</comment>
<dbReference type="GO" id="GO:0005737">
    <property type="term" value="C:cytoplasm"/>
    <property type="evidence" value="ECO:0007669"/>
    <property type="project" value="UniProtKB-SubCell"/>
</dbReference>
<gene>
    <name evidence="3" type="primary">fdhD</name>
    <name evidence="4" type="ORF">SE16_07740</name>
</gene>
<dbReference type="Proteomes" id="UP000050502">
    <property type="component" value="Unassembled WGS sequence"/>
</dbReference>
<reference evidence="4 5" key="1">
    <citation type="submission" date="2015-07" db="EMBL/GenBank/DDBJ databases">
        <title>Whole genome sequence of Ardenticatena maritima DSM 23922.</title>
        <authorList>
            <person name="Hemp J."/>
            <person name="Ward L.M."/>
            <person name="Pace L.A."/>
            <person name="Fischer W.W."/>
        </authorList>
    </citation>
    <scope>NUCLEOTIDE SEQUENCE [LARGE SCALE GENOMIC DNA]</scope>
    <source>
        <strain evidence="4 5">110S</strain>
    </source>
</reference>
<evidence type="ECO:0000256" key="1">
    <source>
        <dbReference type="ARBA" id="ARBA00022490"/>
    </source>
</evidence>
<proteinExistence type="inferred from homology"/>
<dbReference type="PANTHER" id="PTHR30592">
    <property type="entry name" value="FORMATE DEHYDROGENASE"/>
    <property type="match status" value="1"/>
</dbReference>
<dbReference type="AlphaFoldDB" id="A0A0P6YE63"/>
<feature type="active site" description="Cysteine persulfide intermediate" evidence="3">
    <location>
        <position position="103"/>
    </location>
</feature>
<comment type="function">
    <text evidence="3">Required for formate dehydrogenase (FDH) activity. Acts as a sulfur carrier protein that transfers sulfur from IscS to the molybdenum cofactor prior to its insertion into FDH.</text>
</comment>
<evidence type="ECO:0000313" key="5">
    <source>
        <dbReference type="Proteomes" id="UP000050502"/>
    </source>
</evidence>